<dbReference type="EMBL" id="BK015025">
    <property type="protein sequence ID" value="DAD87726.1"/>
    <property type="molecule type" value="Genomic_DNA"/>
</dbReference>
<evidence type="ECO:0000313" key="1">
    <source>
        <dbReference type="EMBL" id="DAD87726.1"/>
    </source>
</evidence>
<name>A0A8S5MZE6_9CAUD</name>
<reference evidence="1" key="1">
    <citation type="journal article" date="2021" name="Proc. Natl. Acad. Sci. U.S.A.">
        <title>A Catalog of Tens of Thousands of Viruses from Human Metagenomes Reveals Hidden Associations with Chronic Diseases.</title>
        <authorList>
            <person name="Tisza M.J."/>
            <person name="Buck C.B."/>
        </authorList>
    </citation>
    <scope>NUCLEOTIDE SEQUENCE</scope>
    <source>
        <strain evidence="1">Ct8eQ1</strain>
    </source>
</reference>
<protein>
    <submittedName>
        <fullName evidence="1">Uncharacterized protein</fullName>
    </submittedName>
</protein>
<sequence length="86" mass="10715">MEGENFYNAYKDLIENRENWINKDELIKFLQYETNPNKYKKYIKEIKQLENSYLYIQGTARTNQRFNKVRIYNYINSKEREMERVS</sequence>
<accession>A0A8S5MZE6</accession>
<organism evidence="1">
    <name type="scientific">Siphoviridae sp. ct8eQ1</name>
    <dbReference type="NCBI Taxonomy" id="2826171"/>
    <lineage>
        <taxon>Viruses</taxon>
        <taxon>Duplodnaviria</taxon>
        <taxon>Heunggongvirae</taxon>
        <taxon>Uroviricota</taxon>
        <taxon>Caudoviricetes</taxon>
    </lineage>
</organism>
<proteinExistence type="predicted"/>